<feature type="domain" description="TauD/TfdA-like" evidence="8">
    <location>
        <begin position="82"/>
        <end position="363"/>
    </location>
</feature>
<evidence type="ECO:0000313" key="10">
    <source>
        <dbReference type="Proteomes" id="UP000516422"/>
    </source>
</evidence>
<dbReference type="KEGG" id="sgf:HEP81_07102"/>
<dbReference type="GO" id="GO:0046872">
    <property type="term" value="F:metal ion binding"/>
    <property type="evidence" value="ECO:0007669"/>
    <property type="project" value="UniProtKB-KW"/>
</dbReference>
<evidence type="ECO:0000256" key="3">
    <source>
        <dbReference type="ARBA" id="ARBA00022723"/>
    </source>
</evidence>
<protein>
    <submittedName>
        <fullName evidence="9">Dioxygenase</fullName>
    </submittedName>
</protein>
<gene>
    <name evidence="9" type="ORF">HEP81_07102</name>
</gene>
<evidence type="ECO:0000259" key="8">
    <source>
        <dbReference type="Pfam" id="PF02668"/>
    </source>
</evidence>
<feature type="compositionally biased region" description="Basic and acidic residues" evidence="7">
    <location>
        <begin position="39"/>
        <end position="69"/>
    </location>
</feature>
<keyword evidence="5" id="KW-0560">Oxidoreductase</keyword>
<dbReference type="Proteomes" id="UP000516422">
    <property type="component" value="Chromosome"/>
</dbReference>
<dbReference type="SUPFAM" id="SSF51197">
    <property type="entry name" value="Clavaminate synthase-like"/>
    <property type="match status" value="1"/>
</dbReference>
<dbReference type="EMBL" id="CP051006">
    <property type="protein sequence ID" value="QNT97336.1"/>
    <property type="molecule type" value="Genomic_DNA"/>
</dbReference>
<organism evidence="9 10">
    <name type="scientific">Streptomyces griseofuscus</name>
    <dbReference type="NCBI Taxonomy" id="146922"/>
    <lineage>
        <taxon>Bacteria</taxon>
        <taxon>Bacillati</taxon>
        <taxon>Actinomycetota</taxon>
        <taxon>Actinomycetes</taxon>
        <taxon>Kitasatosporales</taxon>
        <taxon>Streptomycetaceae</taxon>
        <taxon>Streptomyces</taxon>
    </lineage>
</organism>
<keyword evidence="4 9" id="KW-0223">Dioxygenase</keyword>
<dbReference type="InterPro" id="IPR051323">
    <property type="entry name" value="AtsK-like"/>
</dbReference>
<evidence type="ECO:0000256" key="2">
    <source>
        <dbReference type="ARBA" id="ARBA00005896"/>
    </source>
</evidence>
<evidence type="ECO:0000256" key="6">
    <source>
        <dbReference type="ARBA" id="ARBA00023004"/>
    </source>
</evidence>
<comment type="similarity">
    <text evidence="2">Belongs to the TfdA dioxygenase family.</text>
</comment>
<reference evidence="9 10" key="1">
    <citation type="submission" date="2020-04" db="EMBL/GenBank/DDBJ databases">
        <title>Characterization and engineering of Streptomyces griseofuscus DSM40191 as a potential heterologous host for expression of BGCs.</title>
        <authorList>
            <person name="Gren T."/>
            <person name="Whitford C.M."/>
            <person name="Mohite O.S."/>
            <person name="Joergensen T.S."/>
            <person name="Nielsen J.B."/>
            <person name="Lee S.Y."/>
            <person name="Weber T."/>
        </authorList>
    </citation>
    <scope>NUCLEOTIDE SEQUENCE [LARGE SCALE GENOMIC DNA]</scope>
    <source>
        <strain evidence="9 10">DSM 40191</strain>
    </source>
</reference>
<accession>A0A7H1QAK6</accession>
<dbReference type="InterPro" id="IPR042098">
    <property type="entry name" value="TauD-like_sf"/>
</dbReference>
<evidence type="ECO:0000313" key="9">
    <source>
        <dbReference type="EMBL" id="QNT97336.1"/>
    </source>
</evidence>
<dbReference type="GO" id="GO:0016706">
    <property type="term" value="F:2-oxoglutarate-dependent dioxygenase activity"/>
    <property type="evidence" value="ECO:0007669"/>
    <property type="project" value="TreeGrafter"/>
</dbReference>
<dbReference type="PANTHER" id="PTHR30468">
    <property type="entry name" value="ALPHA-KETOGLUTARATE-DEPENDENT SULFONATE DIOXYGENASE"/>
    <property type="match status" value="1"/>
</dbReference>
<dbReference type="Gene3D" id="3.60.130.10">
    <property type="entry name" value="Clavaminate synthase-like"/>
    <property type="match status" value="1"/>
</dbReference>
<evidence type="ECO:0000256" key="5">
    <source>
        <dbReference type="ARBA" id="ARBA00023002"/>
    </source>
</evidence>
<proteinExistence type="inferred from homology"/>
<feature type="region of interest" description="Disordered" evidence="7">
    <location>
        <begin position="1"/>
        <end position="76"/>
    </location>
</feature>
<keyword evidence="3" id="KW-0479">Metal-binding</keyword>
<dbReference type="AlphaFoldDB" id="A0A7H1QAK6"/>
<evidence type="ECO:0000256" key="1">
    <source>
        <dbReference type="ARBA" id="ARBA00001954"/>
    </source>
</evidence>
<evidence type="ECO:0000256" key="4">
    <source>
        <dbReference type="ARBA" id="ARBA00022964"/>
    </source>
</evidence>
<keyword evidence="6" id="KW-0408">Iron</keyword>
<name>A0A7H1QAK6_9ACTN</name>
<sequence length="388" mass="42878">MINRTGATWPADGTGPGAGTDEQRSARMTTDRAAAQQQERPKQPERPERRERSERREGPARPARTDRPDPVTSVDLRVGGVEVRPVAGHIGAEITGVDLAAPLDDAVADLIRRAVLRWKVVFFRDQRLDHAGQVAFARHFGEPVVLGRRGGASPPDFPEVETTADRLELGGRYGMDHEEWLARRRPHLLRGWHCDHGARVDPPAATVLRAESVPPYGGDTTWANLAAAYAGLSAPVRAFVDGLRAEHRLGVGYQPRPGDDAYLRHLLDHQMACEHPLVRVHPETGERVLFVNGYYIEQITGVSRPESAALLQMLLDQAVRPEYTVRFRWAPGSVAFWDNRATIHLAPSDHTGLDVPRIMHRVMLHGEVPVGVDGRPSTPVTGTEAGRW</sequence>
<dbReference type="GO" id="GO:0005737">
    <property type="term" value="C:cytoplasm"/>
    <property type="evidence" value="ECO:0007669"/>
    <property type="project" value="TreeGrafter"/>
</dbReference>
<comment type="cofactor">
    <cofactor evidence="1">
        <name>Fe(2+)</name>
        <dbReference type="ChEBI" id="CHEBI:29033"/>
    </cofactor>
</comment>
<dbReference type="InterPro" id="IPR003819">
    <property type="entry name" value="TauD/TfdA-like"/>
</dbReference>
<dbReference type="Pfam" id="PF02668">
    <property type="entry name" value="TauD"/>
    <property type="match status" value="1"/>
</dbReference>
<dbReference type="PANTHER" id="PTHR30468:SF5">
    <property type="entry name" value="ALPHA-KETOGLUTARATE-DEPENDENT SULFATE ESTER DIOXYGENASE"/>
    <property type="match status" value="1"/>
</dbReference>
<evidence type="ECO:0000256" key="7">
    <source>
        <dbReference type="SAM" id="MobiDB-lite"/>
    </source>
</evidence>